<keyword evidence="2" id="KW-1185">Reference proteome</keyword>
<dbReference type="EMBL" id="PJNE01000001">
    <property type="protein sequence ID" value="PKW27154.1"/>
    <property type="molecule type" value="Genomic_DNA"/>
</dbReference>
<comment type="caution">
    <text evidence="1">The sequence shown here is derived from an EMBL/GenBank/DDBJ whole genome shotgun (WGS) entry which is preliminary data.</text>
</comment>
<evidence type="ECO:0000313" key="2">
    <source>
        <dbReference type="Proteomes" id="UP000233781"/>
    </source>
</evidence>
<proteinExistence type="predicted"/>
<gene>
    <name evidence="1" type="ORF">ATL31_1990</name>
</gene>
<dbReference type="Proteomes" id="UP000233781">
    <property type="component" value="Unassembled WGS sequence"/>
</dbReference>
<organism evidence="1 2">
    <name type="scientific">Phycicoccus duodecadis</name>
    <dbReference type="NCBI Taxonomy" id="173053"/>
    <lineage>
        <taxon>Bacteria</taxon>
        <taxon>Bacillati</taxon>
        <taxon>Actinomycetota</taxon>
        <taxon>Actinomycetes</taxon>
        <taxon>Micrococcales</taxon>
        <taxon>Intrasporangiaceae</taxon>
        <taxon>Phycicoccus</taxon>
    </lineage>
</organism>
<evidence type="ECO:0000313" key="1">
    <source>
        <dbReference type="EMBL" id="PKW27154.1"/>
    </source>
</evidence>
<accession>A0A2N3YJY2</accession>
<protein>
    <submittedName>
        <fullName evidence="1">Uncharacterized protein</fullName>
    </submittedName>
</protein>
<dbReference type="AlphaFoldDB" id="A0A2N3YJY2"/>
<sequence>MPAQALLRSLWAMRWEGLFADLEGQLAAEERRELDSEVAERTRRERALVDLTARLGAGLGSSLSLLLTGSRTLDGELRDLGDGWLLVVDGPRELLVPHAAVAAVVGLAARAEEPRTARRFGMGYALRALARDRATVALDLGEGPALVGTVDVVGADHLVLAEHPEGEPRRRENVRRVLTVPFAALRVVESRR</sequence>
<reference evidence="1 2" key="1">
    <citation type="submission" date="2017-12" db="EMBL/GenBank/DDBJ databases">
        <title>Sequencing the genomes of 1000 Actinobacteria strains.</title>
        <authorList>
            <person name="Klenk H.-P."/>
        </authorList>
    </citation>
    <scope>NUCLEOTIDE SEQUENCE [LARGE SCALE GENOMIC DNA]</scope>
    <source>
        <strain evidence="1 2">DSM 12806</strain>
    </source>
</reference>
<name>A0A2N3YJY2_9MICO</name>